<evidence type="ECO:0000256" key="4">
    <source>
        <dbReference type="ARBA" id="ARBA00022984"/>
    </source>
</evidence>
<comment type="caution">
    <text evidence="9">The sequence shown here is derived from an EMBL/GenBank/DDBJ whole genome shotgun (WGS) entry which is preliminary data.</text>
</comment>
<organism evidence="9 10">
    <name type="scientific">Bogoriella caseilytica</name>
    <dbReference type="NCBI Taxonomy" id="56055"/>
    <lineage>
        <taxon>Bacteria</taxon>
        <taxon>Bacillati</taxon>
        <taxon>Actinomycetota</taxon>
        <taxon>Actinomycetes</taxon>
        <taxon>Micrococcales</taxon>
        <taxon>Bogoriellaceae</taxon>
        <taxon>Bogoriella</taxon>
    </lineage>
</organism>
<evidence type="ECO:0000256" key="7">
    <source>
        <dbReference type="SAM" id="MobiDB-lite"/>
    </source>
</evidence>
<evidence type="ECO:0000256" key="2">
    <source>
        <dbReference type="ARBA" id="ARBA00022679"/>
    </source>
</evidence>
<dbReference type="InterPro" id="IPR050644">
    <property type="entry name" value="PG_Glycine_Bridge_Synth"/>
</dbReference>
<dbReference type="PANTHER" id="PTHR36174">
    <property type="entry name" value="LIPID II:GLYCINE GLYCYLTRANSFERASE"/>
    <property type="match status" value="1"/>
</dbReference>
<dbReference type="GO" id="GO:0071555">
    <property type="term" value="P:cell wall organization"/>
    <property type="evidence" value="ECO:0007669"/>
    <property type="project" value="UniProtKB-KW"/>
</dbReference>
<dbReference type="GO" id="GO:0009252">
    <property type="term" value="P:peptidoglycan biosynthetic process"/>
    <property type="evidence" value="ECO:0007669"/>
    <property type="project" value="UniProtKB-KW"/>
</dbReference>
<feature type="domain" description="BioF2-like acetyltransferase" evidence="8">
    <location>
        <begin position="156"/>
        <end position="291"/>
    </location>
</feature>
<evidence type="ECO:0000256" key="6">
    <source>
        <dbReference type="ARBA" id="ARBA00023316"/>
    </source>
</evidence>
<sequence>MTARLVPVTDDEEYLRLAEGFPLPAEQAPVWDRFDTAVADRRPWGRLAFYSAQNVSGDRPDALVSFTRLDLPGGLAFLWAKLGPVWRQEPTAEQEADLRRLLVAALRRTDPRVVFARMHVQHDAGDVLPMMRGITYDQTVVVTLGVSDEELMASLKKRGRRDVRKALRDESLTVSEETGISLEGFRELYTLLEETGERGGYGVHPAEHYHAMMDSLGPGHARLFVTRRDGRPLSWGLVTVHGEFAAYSWAASNAEGRSALAADAMVWLILTTLNAAGVRTFDMGGAGSERYPGLNNLTQFKTKFNEHVVPYPAARDIPARPALYRALGAARTARHGLRSALSGARDLPQNLSGAGQRTLGSLRRAARRLP</sequence>
<dbReference type="OrthoDB" id="3185680at2"/>
<reference evidence="9 10" key="1">
    <citation type="submission" date="2018-11" db="EMBL/GenBank/DDBJ databases">
        <title>Sequencing the genomes of 1000 actinobacteria strains.</title>
        <authorList>
            <person name="Klenk H.-P."/>
        </authorList>
    </citation>
    <scope>NUCLEOTIDE SEQUENCE [LARGE SCALE GENOMIC DNA]</scope>
    <source>
        <strain evidence="9 10">DSM 11294</strain>
    </source>
</reference>
<keyword evidence="2 9" id="KW-0808">Transferase</keyword>
<accession>A0A3N2BGE4</accession>
<keyword evidence="5" id="KW-0012">Acyltransferase</keyword>
<dbReference type="InterPro" id="IPR016181">
    <property type="entry name" value="Acyl_CoA_acyltransferase"/>
</dbReference>
<dbReference type="AlphaFoldDB" id="A0A3N2BGE4"/>
<dbReference type="GO" id="GO:0016755">
    <property type="term" value="F:aminoacyltransferase activity"/>
    <property type="evidence" value="ECO:0007669"/>
    <property type="project" value="InterPro"/>
</dbReference>
<dbReference type="EMBL" id="RKHK01000001">
    <property type="protein sequence ID" value="ROR74295.1"/>
    <property type="molecule type" value="Genomic_DNA"/>
</dbReference>
<comment type="similarity">
    <text evidence="1">Belongs to the FemABX family.</text>
</comment>
<dbReference type="Proteomes" id="UP000280668">
    <property type="component" value="Unassembled WGS sequence"/>
</dbReference>
<evidence type="ECO:0000313" key="9">
    <source>
        <dbReference type="EMBL" id="ROR74295.1"/>
    </source>
</evidence>
<proteinExistence type="inferred from homology"/>
<evidence type="ECO:0000256" key="5">
    <source>
        <dbReference type="ARBA" id="ARBA00023315"/>
    </source>
</evidence>
<keyword evidence="3" id="KW-0133">Cell shape</keyword>
<gene>
    <name evidence="9" type="ORF">EDD31_2699</name>
</gene>
<dbReference type="SUPFAM" id="SSF55729">
    <property type="entry name" value="Acyl-CoA N-acyltransferases (Nat)"/>
    <property type="match status" value="1"/>
</dbReference>
<name>A0A3N2BGE4_9MICO</name>
<dbReference type="PROSITE" id="PS51191">
    <property type="entry name" value="FEMABX"/>
    <property type="match status" value="1"/>
</dbReference>
<dbReference type="Gene3D" id="3.40.630.30">
    <property type="match status" value="1"/>
</dbReference>
<dbReference type="InterPro" id="IPR038740">
    <property type="entry name" value="BioF2-like_GNAT_dom"/>
</dbReference>
<dbReference type="PANTHER" id="PTHR36174:SF1">
    <property type="entry name" value="LIPID II:GLYCINE GLYCYLTRANSFERASE"/>
    <property type="match status" value="1"/>
</dbReference>
<dbReference type="RefSeq" id="WP_123304599.1">
    <property type="nucleotide sequence ID" value="NZ_RKHK01000001.1"/>
</dbReference>
<protein>
    <submittedName>
        <fullName evidence="9">Acetyltransferase (GNAT) family protein</fullName>
    </submittedName>
</protein>
<evidence type="ECO:0000256" key="1">
    <source>
        <dbReference type="ARBA" id="ARBA00009943"/>
    </source>
</evidence>
<feature type="region of interest" description="Disordered" evidence="7">
    <location>
        <begin position="345"/>
        <end position="370"/>
    </location>
</feature>
<keyword evidence="6" id="KW-0961">Cell wall biogenesis/degradation</keyword>
<keyword evidence="10" id="KW-1185">Reference proteome</keyword>
<feature type="compositionally biased region" description="Polar residues" evidence="7">
    <location>
        <begin position="349"/>
        <end position="359"/>
    </location>
</feature>
<evidence type="ECO:0000313" key="10">
    <source>
        <dbReference type="Proteomes" id="UP000280668"/>
    </source>
</evidence>
<dbReference type="InterPro" id="IPR003447">
    <property type="entry name" value="FEMABX"/>
</dbReference>
<dbReference type="GO" id="GO:0008360">
    <property type="term" value="P:regulation of cell shape"/>
    <property type="evidence" value="ECO:0007669"/>
    <property type="project" value="UniProtKB-KW"/>
</dbReference>
<dbReference type="Pfam" id="PF13480">
    <property type="entry name" value="Acetyltransf_6"/>
    <property type="match status" value="1"/>
</dbReference>
<evidence type="ECO:0000256" key="3">
    <source>
        <dbReference type="ARBA" id="ARBA00022960"/>
    </source>
</evidence>
<keyword evidence="4" id="KW-0573">Peptidoglycan synthesis</keyword>
<evidence type="ECO:0000259" key="8">
    <source>
        <dbReference type="Pfam" id="PF13480"/>
    </source>
</evidence>